<feature type="transmembrane region" description="Helical" evidence="1">
    <location>
        <begin position="66"/>
        <end position="86"/>
    </location>
</feature>
<dbReference type="SUPFAM" id="SSF52266">
    <property type="entry name" value="SGNH hydrolase"/>
    <property type="match status" value="1"/>
</dbReference>
<gene>
    <name evidence="2" type="ORF">SAMN05444581_105141</name>
</gene>
<keyword evidence="3" id="KW-1185">Reference proteome</keyword>
<feature type="transmembrane region" description="Helical" evidence="1">
    <location>
        <begin position="40"/>
        <end position="59"/>
    </location>
</feature>
<dbReference type="AlphaFoldDB" id="A0A1I3YBB9"/>
<dbReference type="OrthoDB" id="7374791at2"/>
<dbReference type="EMBL" id="FOSN01000005">
    <property type="protein sequence ID" value="SFK29050.1"/>
    <property type="molecule type" value="Genomic_DNA"/>
</dbReference>
<name>A0A1I3YBB9_9HYPH</name>
<dbReference type="Gene3D" id="3.40.50.1110">
    <property type="entry name" value="SGNH hydrolase"/>
    <property type="match status" value="1"/>
</dbReference>
<sequence>MGGIVARQISLKLRILAIPVLIVLIALIEAYVPIRHLLSNFRLITFILVFLLICDAASLRRGASRDFLIVLASIAFGLCVVEAVAIRSEPQQSLVTTEGWSVYRPEIGWGPGHAGRFHSEKTDTSTGATIFNVDYTINANLLRDVRGAKSDSPVVFFGDSFTFGTGVNDSDTLPQQFADLLGPDQSVLNLGFNGYSPQQFLREEETGLFDQVIGAHPKLFVFMTAAWHAERTSCNASWTANAPRYDLAGSAVAYRGPCLSGARLWLREWLGNSAAYRVFASPIFSRVKHDDIELYIRVLLEAVRLANVKYGVPTLIPYLPVSESYFAGTGFTNQALIDRFRAGGAYVLDAALTDEATRGLPLNIQGDGHPTPLANRLRAALLKSYIDENLPGVLVSR</sequence>
<dbReference type="InterPro" id="IPR036514">
    <property type="entry name" value="SGNH_hydro_sf"/>
</dbReference>
<reference evidence="2 3" key="1">
    <citation type="submission" date="2016-10" db="EMBL/GenBank/DDBJ databases">
        <authorList>
            <person name="de Groot N.N."/>
        </authorList>
    </citation>
    <scope>NUCLEOTIDE SEQUENCE [LARGE SCALE GENOMIC DNA]</scope>
    <source>
        <strain evidence="2 3">NE2</strain>
    </source>
</reference>
<organism evidence="2 3">
    <name type="scientific">Methylocapsa palsarum</name>
    <dbReference type="NCBI Taxonomy" id="1612308"/>
    <lineage>
        <taxon>Bacteria</taxon>
        <taxon>Pseudomonadati</taxon>
        <taxon>Pseudomonadota</taxon>
        <taxon>Alphaproteobacteria</taxon>
        <taxon>Hyphomicrobiales</taxon>
        <taxon>Beijerinckiaceae</taxon>
        <taxon>Methylocapsa</taxon>
    </lineage>
</organism>
<evidence type="ECO:0000256" key="1">
    <source>
        <dbReference type="SAM" id="Phobius"/>
    </source>
</evidence>
<feature type="transmembrane region" description="Helical" evidence="1">
    <location>
        <begin position="15"/>
        <end position="34"/>
    </location>
</feature>
<dbReference type="STRING" id="1612308.SAMN05444581_105141"/>
<evidence type="ECO:0000313" key="2">
    <source>
        <dbReference type="EMBL" id="SFK29050.1"/>
    </source>
</evidence>
<dbReference type="GO" id="GO:0016788">
    <property type="term" value="F:hydrolase activity, acting on ester bonds"/>
    <property type="evidence" value="ECO:0007669"/>
    <property type="project" value="UniProtKB-ARBA"/>
</dbReference>
<keyword evidence="1" id="KW-0472">Membrane</keyword>
<keyword evidence="1" id="KW-1133">Transmembrane helix</keyword>
<accession>A0A1I3YBB9</accession>
<dbReference type="Proteomes" id="UP000198755">
    <property type="component" value="Unassembled WGS sequence"/>
</dbReference>
<evidence type="ECO:0000313" key="3">
    <source>
        <dbReference type="Proteomes" id="UP000198755"/>
    </source>
</evidence>
<evidence type="ECO:0008006" key="4">
    <source>
        <dbReference type="Google" id="ProtNLM"/>
    </source>
</evidence>
<proteinExistence type="predicted"/>
<keyword evidence="1" id="KW-0812">Transmembrane</keyword>
<protein>
    <recommendedName>
        <fullName evidence="4">GDSL-like Lipase/Acylhydrolase family protein</fullName>
    </recommendedName>
</protein>